<comment type="caution">
    <text evidence="2">The sequence shown here is derived from an EMBL/GenBank/DDBJ whole genome shotgun (WGS) entry which is preliminary data.</text>
</comment>
<feature type="compositionally biased region" description="Polar residues" evidence="1">
    <location>
        <begin position="80"/>
        <end position="96"/>
    </location>
</feature>
<feature type="region of interest" description="Disordered" evidence="1">
    <location>
        <begin position="531"/>
        <end position="562"/>
    </location>
</feature>
<evidence type="ECO:0000313" key="3">
    <source>
        <dbReference type="Proteomes" id="UP001218218"/>
    </source>
</evidence>
<protein>
    <submittedName>
        <fullName evidence="2">Uncharacterized protein</fullName>
    </submittedName>
</protein>
<name>A0AAD6Z8T0_9AGAR</name>
<organism evidence="2 3">
    <name type="scientific">Mycena albidolilacea</name>
    <dbReference type="NCBI Taxonomy" id="1033008"/>
    <lineage>
        <taxon>Eukaryota</taxon>
        <taxon>Fungi</taxon>
        <taxon>Dikarya</taxon>
        <taxon>Basidiomycota</taxon>
        <taxon>Agaricomycotina</taxon>
        <taxon>Agaricomycetes</taxon>
        <taxon>Agaricomycetidae</taxon>
        <taxon>Agaricales</taxon>
        <taxon>Marasmiineae</taxon>
        <taxon>Mycenaceae</taxon>
        <taxon>Mycena</taxon>
    </lineage>
</organism>
<keyword evidence="3" id="KW-1185">Reference proteome</keyword>
<sequence length="562" mass="62845">MSSTQRRRGRPSRDSGIDEGRQQLGNTFVANRGVYISADADGLNRMDGLTNIAYKKQRVEPTDLRDHLASWVPVPEGDFYSSNTDPDAEAQPQTEAETGGKRKEYASSVTGPQTGEKRRASARDSPLPDPASAPKKSRKSGKKKAKTNQHHLKKDDIPLEQKGTKAAGYLHGYILLELTRADAAPPMPTPAVLATFDQRWEPGFLPDLRRRLRDTSTAVVGTSRMVSDLRKRAEKDAAKGSNIAKDILEVKDTFLTIIFSRVLVAGLTHWCPDLMGPSDSPYNQVHETVYLETFRLVAGSFSYYFLAPSAAGVDNPILICDIFRSFTFSYTKHKAKVELRQPGKLASNKADNNSGKRRKRLTEKRVAFARKDKLPDRVVALMANEFCNSDDESDTDDAGKKIYTVNAKGIRSVSATTFVHQLEVRRLKTDAREKGKKKINVVERTRIRVATPAESDLSFQMPKKVPIDYFTPSEFNDFPAETRFKYAQYGVALPLVAHHGNADWKTMDRETFMTKYGNEVLKQYNIPTEEEMAQQGNDGWSDDGEPINIPDDLDGERMDEGA</sequence>
<dbReference type="Proteomes" id="UP001218218">
    <property type="component" value="Unassembled WGS sequence"/>
</dbReference>
<feature type="compositionally biased region" description="Basic and acidic residues" evidence="1">
    <location>
        <begin position="11"/>
        <end position="21"/>
    </location>
</feature>
<proteinExistence type="predicted"/>
<evidence type="ECO:0000256" key="1">
    <source>
        <dbReference type="SAM" id="MobiDB-lite"/>
    </source>
</evidence>
<feature type="compositionally biased region" description="Basic and acidic residues" evidence="1">
    <location>
        <begin position="57"/>
        <end position="68"/>
    </location>
</feature>
<reference evidence="2" key="1">
    <citation type="submission" date="2023-03" db="EMBL/GenBank/DDBJ databases">
        <title>Massive genome expansion in bonnet fungi (Mycena s.s.) driven by repeated elements and novel gene families across ecological guilds.</title>
        <authorList>
            <consortium name="Lawrence Berkeley National Laboratory"/>
            <person name="Harder C.B."/>
            <person name="Miyauchi S."/>
            <person name="Viragh M."/>
            <person name="Kuo A."/>
            <person name="Thoen E."/>
            <person name="Andreopoulos B."/>
            <person name="Lu D."/>
            <person name="Skrede I."/>
            <person name="Drula E."/>
            <person name="Henrissat B."/>
            <person name="Morin E."/>
            <person name="Kohler A."/>
            <person name="Barry K."/>
            <person name="LaButti K."/>
            <person name="Morin E."/>
            <person name="Salamov A."/>
            <person name="Lipzen A."/>
            <person name="Mereny Z."/>
            <person name="Hegedus B."/>
            <person name="Baldrian P."/>
            <person name="Stursova M."/>
            <person name="Weitz H."/>
            <person name="Taylor A."/>
            <person name="Grigoriev I.V."/>
            <person name="Nagy L.G."/>
            <person name="Martin F."/>
            <person name="Kauserud H."/>
        </authorList>
    </citation>
    <scope>NUCLEOTIDE SEQUENCE</scope>
    <source>
        <strain evidence="2">CBHHK002</strain>
    </source>
</reference>
<accession>A0AAD6Z8T0</accession>
<gene>
    <name evidence="2" type="ORF">DFH08DRAFT_1044065</name>
</gene>
<feature type="region of interest" description="Disordered" evidence="1">
    <location>
        <begin position="56"/>
        <end position="160"/>
    </location>
</feature>
<dbReference type="AlphaFoldDB" id="A0AAD6Z8T0"/>
<feature type="region of interest" description="Disordered" evidence="1">
    <location>
        <begin position="1"/>
        <end position="31"/>
    </location>
</feature>
<feature type="compositionally biased region" description="Basic residues" evidence="1">
    <location>
        <begin position="1"/>
        <end position="10"/>
    </location>
</feature>
<dbReference type="EMBL" id="JARIHO010000071">
    <property type="protein sequence ID" value="KAJ7312537.1"/>
    <property type="molecule type" value="Genomic_DNA"/>
</dbReference>
<feature type="region of interest" description="Disordered" evidence="1">
    <location>
        <begin position="341"/>
        <end position="362"/>
    </location>
</feature>
<feature type="compositionally biased region" description="Basic residues" evidence="1">
    <location>
        <begin position="135"/>
        <end position="152"/>
    </location>
</feature>
<evidence type="ECO:0000313" key="2">
    <source>
        <dbReference type="EMBL" id="KAJ7312537.1"/>
    </source>
</evidence>